<dbReference type="EMBL" id="GBXM01031982">
    <property type="protein sequence ID" value="JAH76595.1"/>
    <property type="molecule type" value="Transcribed_RNA"/>
</dbReference>
<evidence type="ECO:0000313" key="1">
    <source>
        <dbReference type="EMBL" id="JAH76595.1"/>
    </source>
</evidence>
<organism evidence="1">
    <name type="scientific">Anguilla anguilla</name>
    <name type="common">European freshwater eel</name>
    <name type="synonym">Muraena anguilla</name>
    <dbReference type="NCBI Taxonomy" id="7936"/>
    <lineage>
        <taxon>Eukaryota</taxon>
        <taxon>Metazoa</taxon>
        <taxon>Chordata</taxon>
        <taxon>Craniata</taxon>
        <taxon>Vertebrata</taxon>
        <taxon>Euteleostomi</taxon>
        <taxon>Actinopterygii</taxon>
        <taxon>Neopterygii</taxon>
        <taxon>Teleostei</taxon>
        <taxon>Anguilliformes</taxon>
        <taxon>Anguillidae</taxon>
        <taxon>Anguilla</taxon>
    </lineage>
</organism>
<proteinExistence type="predicted"/>
<reference evidence="1" key="2">
    <citation type="journal article" date="2015" name="Fish Shellfish Immunol.">
        <title>Early steps in the European eel (Anguilla anguilla)-Vibrio vulnificus interaction in the gills: Role of the RtxA13 toxin.</title>
        <authorList>
            <person name="Callol A."/>
            <person name="Pajuelo D."/>
            <person name="Ebbesson L."/>
            <person name="Teles M."/>
            <person name="MacKenzie S."/>
            <person name="Amaro C."/>
        </authorList>
    </citation>
    <scope>NUCLEOTIDE SEQUENCE</scope>
</reference>
<name>A0A0E9VGM4_ANGAN</name>
<sequence length="13" mass="1496">MCFPSWVLLGKKS</sequence>
<accession>A0A0E9VGM4</accession>
<reference evidence="1" key="1">
    <citation type="submission" date="2014-11" db="EMBL/GenBank/DDBJ databases">
        <authorList>
            <person name="Amaro Gonzalez C."/>
        </authorList>
    </citation>
    <scope>NUCLEOTIDE SEQUENCE</scope>
</reference>
<protein>
    <submittedName>
        <fullName evidence="1">Uncharacterized protein</fullName>
    </submittedName>
</protein>